<proteinExistence type="predicted"/>
<evidence type="ECO:0000259" key="3">
    <source>
        <dbReference type="Pfam" id="PF25021"/>
    </source>
</evidence>
<dbReference type="RefSeq" id="WP_256537194.1">
    <property type="nucleotide sequence ID" value="NZ_JANHOH010000001.1"/>
</dbReference>
<dbReference type="PROSITE" id="PS51125">
    <property type="entry name" value="NHL"/>
    <property type="match status" value="2"/>
</dbReference>
<dbReference type="InterPro" id="IPR001258">
    <property type="entry name" value="NHL_repeat"/>
</dbReference>
<keyword evidence="5" id="KW-1185">Reference proteome</keyword>
<dbReference type="PANTHER" id="PTHR13833">
    <property type="match status" value="1"/>
</dbReference>
<dbReference type="InterPro" id="IPR011042">
    <property type="entry name" value="6-blade_b-propeller_TolB-like"/>
</dbReference>
<evidence type="ECO:0000256" key="1">
    <source>
        <dbReference type="ARBA" id="ARBA00022737"/>
    </source>
</evidence>
<dbReference type="SUPFAM" id="SSF101898">
    <property type="entry name" value="NHL repeat"/>
    <property type="match status" value="1"/>
</dbReference>
<dbReference type="PROSITE" id="PS51257">
    <property type="entry name" value="PROKAR_LIPOPROTEIN"/>
    <property type="match status" value="1"/>
</dbReference>
<dbReference type="Pfam" id="PF25021">
    <property type="entry name" value="TEN_NHL"/>
    <property type="match status" value="1"/>
</dbReference>
<comment type="caution">
    <text evidence="4">The sequence shown here is derived from an EMBL/GenBank/DDBJ whole genome shotgun (WGS) entry which is preliminary data.</text>
</comment>
<protein>
    <recommendedName>
        <fullName evidence="3">Teneurin NHL domain-containing protein</fullName>
    </recommendedName>
</protein>
<feature type="repeat" description="NHL" evidence="2">
    <location>
        <begin position="288"/>
        <end position="318"/>
    </location>
</feature>
<keyword evidence="1" id="KW-0677">Repeat</keyword>
<sequence>MRNIFLTGAVMMLLLLSCKKELGTSVDRLQADQKNAILATSDPTFTTVSTYLGDNRRETLDGPLNIARTSQPSTITTGPDGSFYFSAFRGSRIRKISPDGIVSTVAGSGVFGYCDGPALKAQFSSMGALVVTNDGIIYMCDGVYNKIRKIENGMVTTFAGSTAGSPDGTRGDVDGVGQQARFFTPTGMALAPDGSLYVADANNHKIKKITPAGVVTTIAGSTEGSADGPALLAKFVHPYAIVVLEDGTIVVVDSSDHKIRKISPAGVVSTFAGGAEGYADGLGESAKFSSPSGIALAPNGTLYISDNGNQRIRKVSPSGLVTTISGGALSGFQDGPILQARFSYPEGLLYSNDAIYICDVYNNRIRKIE</sequence>
<name>A0ABT1SXN8_9SPHI</name>
<feature type="domain" description="Teneurin NHL" evidence="3">
    <location>
        <begin position="280"/>
        <end position="316"/>
    </location>
</feature>
<feature type="repeat" description="NHL" evidence="2">
    <location>
        <begin position="173"/>
        <end position="212"/>
    </location>
</feature>
<dbReference type="Gene3D" id="2.120.10.30">
    <property type="entry name" value="TolB, C-terminal domain"/>
    <property type="match status" value="3"/>
</dbReference>
<organism evidence="4 5">
    <name type="scientific">Mucilaginibacter aquariorum</name>
    <dbReference type="NCBI Taxonomy" id="2967225"/>
    <lineage>
        <taxon>Bacteria</taxon>
        <taxon>Pseudomonadati</taxon>
        <taxon>Bacteroidota</taxon>
        <taxon>Sphingobacteriia</taxon>
        <taxon>Sphingobacteriales</taxon>
        <taxon>Sphingobacteriaceae</taxon>
        <taxon>Mucilaginibacter</taxon>
    </lineage>
</organism>
<dbReference type="Proteomes" id="UP001204376">
    <property type="component" value="Unassembled WGS sequence"/>
</dbReference>
<dbReference type="Pfam" id="PF01436">
    <property type="entry name" value="NHL"/>
    <property type="match status" value="1"/>
</dbReference>
<evidence type="ECO:0000256" key="2">
    <source>
        <dbReference type="PROSITE-ProRule" id="PRU00504"/>
    </source>
</evidence>
<dbReference type="EMBL" id="JANHOH010000001">
    <property type="protein sequence ID" value="MCQ6956983.1"/>
    <property type="molecule type" value="Genomic_DNA"/>
</dbReference>
<accession>A0ABT1SXN8</accession>
<reference evidence="4 5" key="1">
    <citation type="submission" date="2022-07" db="EMBL/GenBank/DDBJ databases">
        <title>Mucilaginibacter sp. JC4.</title>
        <authorList>
            <person name="Le V."/>
            <person name="Ko S.-R."/>
            <person name="Ahn C.-Y."/>
            <person name="Oh H.-M."/>
        </authorList>
    </citation>
    <scope>NUCLEOTIDE SEQUENCE [LARGE SCALE GENOMIC DNA]</scope>
    <source>
        <strain evidence="4 5">JC4</strain>
    </source>
</reference>
<dbReference type="InterPro" id="IPR056822">
    <property type="entry name" value="TEN_NHL"/>
</dbReference>
<evidence type="ECO:0000313" key="5">
    <source>
        <dbReference type="Proteomes" id="UP001204376"/>
    </source>
</evidence>
<dbReference type="PANTHER" id="PTHR13833:SF71">
    <property type="entry name" value="NHL DOMAIN-CONTAINING PROTEIN"/>
    <property type="match status" value="1"/>
</dbReference>
<gene>
    <name evidence="4" type="ORF">NPE20_03400</name>
</gene>
<evidence type="ECO:0000313" key="4">
    <source>
        <dbReference type="EMBL" id="MCQ6956983.1"/>
    </source>
</evidence>